<protein>
    <recommendedName>
        <fullName evidence="4">Envelope glycoprotein</fullName>
    </recommendedName>
</protein>
<organism evidence="2 3">
    <name type="scientific">Molossus molossus</name>
    <name type="common">Pallas' mastiff bat</name>
    <name type="synonym">Vespertilio molossus</name>
    <dbReference type="NCBI Taxonomy" id="27622"/>
    <lineage>
        <taxon>Eukaryota</taxon>
        <taxon>Metazoa</taxon>
        <taxon>Chordata</taxon>
        <taxon>Craniata</taxon>
        <taxon>Vertebrata</taxon>
        <taxon>Euteleostomi</taxon>
        <taxon>Mammalia</taxon>
        <taxon>Eutheria</taxon>
        <taxon>Laurasiatheria</taxon>
        <taxon>Chiroptera</taxon>
        <taxon>Yangochiroptera</taxon>
        <taxon>Molossidae</taxon>
        <taxon>Molossus</taxon>
    </lineage>
</organism>
<name>A0A7J8I8L4_MOLMO</name>
<evidence type="ECO:0000313" key="2">
    <source>
        <dbReference type="EMBL" id="KAF6480897.1"/>
    </source>
</evidence>
<evidence type="ECO:0008006" key="4">
    <source>
        <dbReference type="Google" id="ProtNLM"/>
    </source>
</evidence>
<dbReference type="PANTHER" id="PTHR10424">
    <property type="entry name" value="VIRAL ENVELOPE PROTEIN"/>
    <property type="match status" value="1"/>
</dbReference>
<keyword evidence="3" id="KW-1185">Reference proteome</keyword>
<evidence type="ECO:0000313" key="3">
    <source>
        <dbReference type="Proteomes" id="UP000550707"/>
    </source>
</evidence>
<dbReference type="InterPro" id="IPR018154">
    <property type="entry name" value="TLV/ENV_coat_polyprotein"/>
</dbReference>
<evidence type="ECO:0000256" key="1">
    <source>
        <dbReference type="ARBA" id="ARBA00023157"/>
    </source>
</evidence>
<dbReference type="InParanoid" id="A0A7J8I8L4"/>
<keyword evidence="1" id="KW-1015">Disulfide bond</keyword>
<sequence length="137" mass="15590">MTRVADSLTTIQQQINCLAEGTLQNHRALDLLIAEKGGTCMFLGEECCYFVNQTGIIAQKVKELRENIKRRTKELENWNWGIDSQGWLQWLLPLIRPIAIILLGVSLRPCIIWTIVQTLESTVTKQATAKILALHLY</sequence>
<dbReference type="Pfam" id="PF00429">
    <property type="entry name" value="TLV_coat"/>
    <property type="match status" value="1"/>
</dbReference>
<dbReference type="AlphaFoldDB" id="A0A7J8I8L4"/>
<dbReference type="Proteomes" id="UP000550707">
    <property type="component" value="Unassembled WGS sequence"/>
</dbReference>
<proteinExistence type="predicted"/>
<dbReference type="PANTHER" id="PTHR10424:SF73">
    <property type="entry name" value="ENDOGENOUS RETROVIRUS GROUP FC1 ENV POLYPROTEIN-RELATED"/>
    <property type="match status" value="1"/>
</dbReference>
<comment type="caution">
    <text evidence="2">The sequence shown here is derived from an EMBL/GenBank/DDBJ whole genome shotgun (WGS) entry which is preliminary data.</text>
</comment>
<reference evidence="2 3" key="1">
    <citation type="journal article" date="2020" name="Nature">
        <title>Six reference-quality genomes reveal evolution of bat adaptations.</title>
        <authorList>
            <person name="Jebb D."/>
            <person name="Huang Z."/>
            <person name="Pippel M."/>
            <person name="Hughes G.M."/>
            <person name="Lavrichenko K."/>
            <person name="Devanna P."/>
            <person name="Winkler S."/>
            <person name="Jermiin L.S."/>
            <person name="Skirmuntt E.C."/>
            <person name="Katzourakis A."/>
            <person name="Burkitt-Gray L."/>
            <person name="Ray D.A."/>
            <person name="Sullivan K.A.M."/>
            <person name="Roscito J.G."/>
            <person name="Kirilenko B.M."/>
            <person name="Davalos L.M."/>
            <person name="Corthals A.P."/>
            <person name="Power M.L."/>
            <person name="Jones G."/>
            <person name="Ransome R.D."/>
            <person name="Dechmann D.K.N."/>
            <person name="Locatelli A.G."/>
            <person name="Puechmaille S.J."/>
            <person name="Fedrigo O."/>
            <person name="Jarvis E.D."/>
            <person name="Hiller M."/>
            <person name="Vernes S.C."/>
            <person name="Myers E.W."/>
            <person name="Teeling E.C."/>
        </authorList>
    </citation>
    <scope>NUCLEOTIDE SEQUENCE [LARGE SCALE GENOMIC DNA]</scope>
    <source>
        <strain evidence="2">MMolMol1</strain>
        <tissue evidence="2">Muscle</tissue>
    </source>
</reference>
<dbReference type="EMBL" id="JACASF010000004">
    <property type="protein sequence ID" value="KAF6480897.1"/>
    <property type="molecule type" value="Genomic_DNA"/>
</dbReference>
<dbReference type="Gene3D" id="1.10.287.210">
    <property type="match status" value="1"/>
</dbReference>
<dbReference type="SUPFAM" id="SSF58069">
    <property type="entry name" value="Virus ectodomain"/>
    <property type="match status" value="1"/>
</dbReference>
<accession>A0A7J8I8L4</accession>
<gene>
    <name evidence="2" type="ORF">HJG59_010691</name>
</gene>